<organism evidence="3">
    <name type="scientific">Onchocerca flexuosa</name>
    <dbReference type="NCBI Taxonomy" id="387005"/>
    <lineage>
        <taxon>Eukaryota</taxon>
        <taxon>Metazoa</taxon>
        <taxon>Ecdysozoa</taxon>
        <taxon>Nematoda</taxon>
        <taxon>Chromadorea</taxon>
        <taxon>Rhabditida</taxon>
        <taxon>Spirurina</taxon>
        <taxon>Spiruromorpha</taxon>
        <taxon>Filarioidea</taxon>
        <taxon>Onchocercidae</taxon>
        <taxon>Onchocerca</taxon>
    </lineage>
</organism>
<name>A0A183HN93_9BILA</name>
<reference evidence="1 2" key="2">
    <citation type="submission" date="2018-11" db="EMBL/GenBank/DDBJ databases">
        <authorList>
            <consortium name="Pathogen Informatics"/>
        </authorList>
    </citation>
    <scope>NUCLEOTIDE SEQUENCE [LARGE SCALE GENOMIC DNA]</scope>
</reference>
<dbReference type="Proteomes" id="UP000267606">
    <property type="component" value="Unassembled WGS sequence"/>
</dbReference>
<evidence type="ECO:0000313" key="1">
    <source>
        <dbReference type="EMBL" id="VDO58168.1"/>
    </source>
</evidence>
<keyword evidence="2" id="KW-1185">Reference proteome</keyword>
<dbReference type="AlphaFoldDB" id="A0A183HN93"/>
<evidence type="ECO:0000313" key="3">
    <source>
        <dbReference type="WBParaSite" id="OFLC_0000895401-mRNA-1"/>
    </source>
</evidence>
<protein>
    <submittedName>
        <fullName evidence="3">PDEase domain-containing protein</fullName>
    </submittedName>
</protein>
<proteinExistence type="predicted"/>
<evidence type="ECO:0000313" key="2">
    <source>
        <dbReference type="Proteomes" id="UP000267606"/>
    </source>
</evidence>
<dbReference type="EMBL" id="UZAJ01010548">
    <property type="protein sequence ID" value="VDO58168.1"/>
    <property type="molecule type" value="Genomic_DNA"/>
</dbReference>
<dbReference type="STRING" id="387005.A0A183HN93"/>
<reference evidence="3" key="1">
    <citation type="submission" date="2016-06" db="UniProtKB">
        <authorList>
            <consortium name="WormBaseParasite"/>
        </authorList>
    </citation>
    <scope>IDENTIFICATION</scope>
</reference>
<gene>
    <name evidence="1" type="ORF">OFLC_LOCUS8958</name>
</gene>
<dbReference type="WBParaSite" id="OFLC_0000895401-mRNA-1">
    <property type="protein sequence ID" value="OFLC_0000895401-mRNA-1"/>
    <property type="gene ID" value="OFLC_0000895401"/>
</dbReference>
<accession>A0A183HN93</accession>
<sequence>MLFRSHCSANDDDLGCLNRSLHFYEHVLLAQMKHFVAVQIHIDQWYKWHGKHRNFTEAKKELIAEFSAQLEPEDVIDRDVVSLFSCTFFFFFPGNISLEQIVMKVFKAQ</sequence>